<dbReference type="PROSITE" id="PS51273">
    <property type="entry name" value="GATASE_TYPE_1"/>
    <property type="match status" value="1"/>
</dbReference>
<keyword evidence="9" id="KW-1185">Reference proteome</keyword>
<evidence type="ECO:0000256" key="1">
    <source>
        <dbReference type="ARBA" id="ARBA00022490"/>
    </source>
</evidence>
<comment type="caution">
    <text evidence="8">The sequence shown here is derived from an EMBL/GenBank/DDBJ whole genome shotgun (WGS) entry which is preliminary data.</text>
</comment>
<evidence type="ECO:0000256" key="7">
    <source>
        <dbReference type="ARBA" id="ARBA00022962"/>
    </source>
</evidence>
<organism evidence="8 9">
    <name type="scientific">Brevifollis gellanilyticus</name>
    <dbReference type="NCBI Taxonomy" id="748831"/>
    <lineage>
        <taxon>Bacteria</taxon>
        <taxon>Pseudomonadati</taxon>
        <taxon>Verrucomicrobiota</taxon>
        <taxon>Verrucomicrobiia</taxon>
        <taxon>Verrucomicrobiales</taxon>
        <taxon>Verrucomicrobiaceae</taxon>
    </lineage>
</organism>
<dbReference type="NCBIfam" id="TIGR01737">
    <property type="entry name" value="FGAM_synth_I"/>
    <property type="match status" value="1"/>
</dbReference>
<sequence length="235" mass="25531">MPHALLIKFPGTNCDVETSRALEAAGFTAEVLPVSELAPEVLGKAQLVVFSGGFSYGDYVMSGRISQLITKHKLGDRLKQFVADGGYVLGICNGFQILTQLDLLPRGSLIHNTTGRFICRWVPLKKNSSTSPYLKLLPDNFELPVAHAEGRFVGETGDADKYVKDGHGALLYGKNVNGSSAQIAGLQDDTGRVFGLMPHPERFIGKDTHYDPDWNGAERGWGYYLFKGVAEALAA</sequence>
<dbReference type="InterPro" id="IPR029062">
    <property type="entry name" value="Class_I_gatase-like"/>
</dbReference>
<keyword evidence="7" id="KW-0315">Glutamine amidotransferase</keyword>
<keyword evidence="3" id="KW-0547">Nucleotide-binding</keyword>
<dbReference type="EMBL" id="BKAG01000009">
    <property type="protein sequence ID" value="GEP42294.1"/>
    <property type="molecule type" value="Genomic_DNA"/>
</dbReference>
<dbReference type="AlphaFoldDB" id="A0A512M6E3"/>
<dbReference type="SUPFAM" id="SSF52317">
    <property type="entry name" value="Class I glutamine amidotransferase-like"/>
    <property type="match status" value="1"/>
</dbReference>
<evidence type="ECO:0000256" key="5">
    <source>
        <dbReference type="ARBA" id="ARBA00022801"/>
    </source>
</evidence>
<keyword evidence="4" id="KW-0658">Purine biosynthesis</keyword>
<dbReference type="RefSeq" id="WP_146849898.1">
    <property type="nucleotide sequence ID" value="NZ_BKAG01000009.1"/>
</dbReference>
<dbReference type="Gene3D" id="3.40.50.880">
    <property type="match status" value="1"/>
</dbReference>
<dbReference type="PIRSF" id="PIRSF001586">
    <property type="entry name" value="FGAM_synth_I"/>
    <property type="match status" value="1"/>
</dbReference>
<reference evidence="8 9" key="1">
    <citation type="submission" date="2019-07" db="EMBL/GenBank/DDBJ databases">
        <title>Whole genome shotgun sequence of Brevifollis gellanilyticus NBRC 108608.</title>
        <authorList>
            <person name="Hosoyama A."/>
            <person name="Uohara A."/>
            <person name="Ohji S."/>
            <person name="Ichikawa N."/>
        </authorList>
    </citation>
    <scope>NUCLEOTIDE SEQUENCE [LARGE SCALE GENOMIC DNA]</scope>
    <source>
        <strain evidence="8 9">NBRC 108608</strain>
    </source>
</reference>
<dbReference type="GO" id="GO:0005524">
    <property type="term" value="F:ATP binding"/>
    <property type="evidence" value="ECO:0007669"/>
    <property type="project" value="UniProtKB-KW"/>
</dbReference>
<dbReference type="SMART" id="SM01211">
    <property type="entry name" value="GATase_5"/>
    <property type="match status" value="1"/>
</dbReference>
<keyword evidence="2" id="KW-0436">Ligase</keyword>
<proteinExistence type="predicted"/>
<dbReference type="GO" id="GO:0006189">
    <property type="term" value="P:'de novo' IMP biosynthetic process"/>
    <property type="evidence" value="ECO:0007669"/>
    <property type="project" value="InterPro"/>
</dbReference>
<keyword evidence="1" id="KW-0963">Cytoplasm</keyword>
<evidence type="ECO:0000313" key="9">
    <source>
        <dbReference type="Proteomes" id="UP000321577"/>
    </source>
</evidence>
<evidence type="ECO:0000256" key="4">
    <source>
        <dbReference type="ARBA" id="ARBA00022755"/>
    </source>
</evidence>
<dbReference type="GO" id="GO:0004642">
    <property type="term" value="F:phosphoribosylformylglycinamidine synthase activity"/>
    <property type="evidence" value="ECO:0007669"/>
    <property type="project" value="InterPro"/>
</dbReference>
<evidence type="ECO:0000313" key="8">
    <source>
        <dbReference type="EMBL" id="GEP42294.1"/>
    </source>
</evidence>
<dbReference type="PANTHER" id="PTHR47552:SF1">
    <property type="entry name" value="PHOSPHORIBOSYLFORMYLGLYCINAMIDINE SYNTHASE SUBUNIT PURQ"/>
    <property type="match status" value="1"/>
</dbReference>
<accession>A0A512M6E3</accession>
<protein>
    <submittedName>
        <fullName evidence="8">Phosphoribosylformylglycinamidine synthase</fullName>
    </submittedName>
</protein>
<evidence type="ECO:0000256" key="2">
    <source>
        <dbReference type="ARBA" id="ARBA00022598"/>
    </source>
</evidence>
<dbReference type="OrthoDB" id="9804441at2"/>
<dbReference type="PANTHER" id="PTHR47552">
    <property type="entry name" value="PHOSPHORIBOSYLFORMYLGLYCINAMIDINE SYNTHASE SUBUNIT PURQ"/>
    <property type="match status" value="1"/>
</dbReference>
<keyword evidence="5" id="KW-0378">Hydrolase</keyword>
<dbReference type="GO" id="GO:0016787">
    <property type="term" value="F:hydrolase activity"/>
    <property type="evidence" value="ECO:0007669"/>
    <property type="project" value="UniProtKB-KW"/>
</dbReference>
<evidence type="ECO:0000256" key="6">
    <source>
        <dbReference type="ARBA" id="ARBA00022840"/>
    </source>
</evidence>
<name>A0A512M6E3_9BACT</name>
<dbReference type="Pfam" id="PF13507">
    <property type="entry name" value="GATase_5"/>
    <property type="match status" value="1"/>
</dbReference>
<gene>
    <name evidence="8" type="ORF">BGE01nite_15850</name>
</gene>
<dbReference type="Proteomes" id="UP000321577">
    <property type="component" value="Unassembled WGS sequence"/>
</dbReference>
<keyword evidence="6" id="KW-0067">ATP-binding</keyword>
<dbReference type="InterPro" id="IPR010075">
    <property type="entry name" value="PRibForGlyAmidine_synth_PurQ"/>
</dbReference>
<evidence type="ECO:0000256" key="3">
    <source>
        <dbReference type="ARBA" id="ARBA00022741"/>
    </source>
</evidence>